<evidence type="ECO:0000256" key="2">
    <source>
        <dbReference type="ARBA" id="ARBA00022448"/>
    </source>
</evidence>
<dbReference type="GO" id="GO:0005886">
    <property type="term" value="C:plasma membrane"/>
    <property type="evidence" value="ECO:0007669"/>
    <property type="project" value="UniProtKB-SubCell"/>
</dbReference>
<feature type="transmembrane region" description="Helical" evidence="7">
    <location>
        <begin position="336"/>
        <end position="354"/>
    </location>
</feature>
<feature type="transmembrane region" description="Helical" evidence="7">
    <location>
        <begin position="203"/>
        <end position="223"/>
    </location>
</feature>
<protein>
    <submittedName>
        <fullName evidence="9">MFS transporter</fullName>
    </submittedName>
</protein>
<sequence length="476" mass="48116">MAGSTPPPPLDSPRAAFSLLAAVQITLIFALTLVTVPLPIIGRELDVPQSGLILISAGYGLAFSGLLLFGGRLTDRYGGFRMFVLGLTVFLVASVAGAVSPGFGALVAARFAQGAGAALAAPAAVAVLRALFPDPDRYGRAMATWGGLSVIGATAGTLLSGVVVTWVSWRWLFLVPVLVALFGLLLARRLLPEASPAGRTALDVPGGLLATAGISLLSYGVLASEEHSWSAPAVLGPLTAGVVLLFAFVAVEARVGEPLLPLGFLTDRERVTGLVALTLTSAGTALTFVIIALYLQGVRGWSPMVTSAAFLPYAVALIGTGRVAGRLIASLGARRVAAVGLAIAGVGALLLATLEPRGGFATGVLPGMILLPVGAALSFAATAVLITATAPRRQTGLAGGVMNTAMEFGASVGLVLLVTVATSRTAHLAGDGSAQAVATTSGYAWAFAVSGVLYLVWGGVLALAGPRRVPERAQAQ</sequence>
<feature type="transmembrane region" description="Helical" evidence="7">
    <location>
        <begin position="16"/>
        <end position="40"/>
    </location>
</feature>
<evidence type="ECO:0000256" key="5">
    <source>
        <dbReference type="ARBA" id="ARBA00022989"/>
    </source>
</evidence>
<evidence type="ECO:0000313" key="10">
    <source>
        <dbReference type="Proteomes" id="UP000269198"/>
    </source>
</evidence>
<keyword evidence="5 7" id="KW-1133">Transmembrane helix</keyword>
<dbReference type="OrthoDB" id="7375466at2"/>
<reference evidence="9 10" key="1">
    <citation type="submission" date="2018-11" db="EMBL/GenBank/DDBJ databases">
        <title>The genome draft of YIM 96095.</title>
        <authorList>
            <person name="Tang S.-K."/>
            <person name="Chunyu W.-X."/>
            <person name="Feng Y.-Z."/>
        </authorList>
    </citation>
    <scope>NUCLEOTIDE SEQUENCE [LARGE SCALE GENOMIC DNA]</scope>
    <source>
        <strain evidence="9 10">YIM 96095</strain>
    </source>
</reference>
<keyword evidence="3" id="KW-1003">Cell membrane</keyword>
<evidence type="ECO:0000313" key="9">
    <source>
        <dbReference type="EMBL" id="RNL85880.1"/>
    </source>
</evidence>
<dbReference type="PANTHER" id="PTHR42718:SF46">
    <property type="entry name" value="BLR6921 PROTEIN"/>
    <property type="match status" value="1"/>
</dbReference>
<keyword evidence="4 7" id="KW-0812">Transmembrane</keyword>
<feature type="transmembrane region" description="Helical" evidence="7">
    <location>
        <begin position="111"/>
        <end position="132"/>
    </location>
</feature>
<dbReference type="GO" id="GO:0022857">
    <property type="term" value="F:transmembrane transporter activity"/>
    <property type="evidence" value="ECO:0007669"/>
    <property type="project" value="InterPro"/>
</dbReference>
<dbReference type="Gene3D" id="1.20.1720.10">
    <property type="entry name" value="Multidrug resistance protein D"/>
    <property type="match status" value="1"/>
</dbReference>
<feature type="transmembrane region" description="Helical" evidence="7">
    <location>
        <begin position="144"/>
        <end position="167"/>
    </location>
</feature>
<name>A0A3N0EDF2_9ACTN</name>
<feature type="transmembrane region" description="Helical" evidence="7">
    <location>
        <begin position="173"/>
        <end position="191"/>
    </location>
</feature>
<keyword evidence="10" id="KW-1185">Reference proteome</keyword>
<keyword evidence="6 7" id="KW-0472">Membrane</keyword>
<organism evidence="9 10">
    <name type="scientific">Halostreptopolyspora alba</name>
    <dbReference type="NCBI Taxonomy" id="2487137"/>
    <lineage>
        <taxon>Bacteria</taxon>
        <taxon>Bacillati</taxon>
        <taxon>Actinomycetota</taxon>
        <taxon>Actinomycetes</taxon>
        <taxon>Streptosporangiales</taxon>
        <taxon>Nocardiopsidaceae</taxon>
        <taxon>Halostreptopolyspora</taxon>
    </lineage>
</organism>
<dbReference type="InterPro" id="IPR020846">
    <property type="entry name" value="MFS_dom"/>
</dbReference>
<evidence type="ECO:0000256" key="3">
    <source>
        <dbReference type="ARBA" id="ARBA00022475"/>
    </source>
</evidence>
<evidence type="ECO:0000256" key="1">
    <source>
        <dbReference type="ARBA" id="ARBA00004651"/>
    </source>
</evidence>
<proteinExistence type="predicted"/>
<evidence type="ECO:0000259" key="8">
    <source>
        <dbReference type="PROSITE" id="PS50850"/>
    </source>
</evidence>
<feature type="transmembrane region" description="Helical" evidence="7">
    <location>
        <begin position="400"/>
        <end position="422"/>
    </location>
</feature>
<dbReference type="CDD" id="cd17321">
    <property type="entry name" value="MFS_MMR_MDR_like"/>
    <property type="match status" value="1"/>
</dbReference>
<accession>A0A3N0EDF2</accession>
<feature type="transmembrane region" description="Helical" evidence="7">
    <location>
        <begin position="360"/>
        <end position="388"/>
    </location>
</feature>
<dbReference type="PANTHER" id="PTHR42718">
    <property type="entry name" value="MAJOR FACILITATOR SUPERFAMILY MULTIDRUG TRANSPORTER MFSC"/>
    <property type="match status" value="1"/>
</dbReference>
<feature type="transmembrane region" description="Helical" evidence="7">
    <location>
        <begin position="229"/>
        <end position="251"/>
    </location>
</feature>
<comment type="subcellular location">
    <subcellularLocation>
        <location evidence="1">Cell membrane</location>
        <topology evidence="1">Multi-pass membrane protein</topology>
    </subcellularLocation>
</comment>
<evidence type="ECO:0000256" key="6">
    <source>
        <dbReference type="ARBA" id="ARBA00023136"/>
    </source>
</evidence>
<keyword evidence="2" id="KW-0813">Transport</keyword>
<dbReference type="AlphaFoldDB" id="A0A3N0EDF2"/>
<feature type="domain" description="Major facilitator superfamily (MFS) profile" evidence="8">
    <location>
        <begin position="16"/>
        <end position="469"/>
    </location>
</feature>
<dbReference type="PROSITE" id="PS50850">
    <property type="entry name" value="MFS"/>
    <property type="match status" value="1"/>
</dbReference>
<dbReference type="Gene3D" id="1.20.1250.20">
    <property type="entry name" value="MFS general substrate transporter like domains"/>
    <property type="match status" value="1"/>
</dbReference>
<feature type="transmembrane region" description="Helical" evidence="7">
    <location>
        <begin position="82"/>
        <end position="99"/>
    </location>
</feature>
<dbReference type="Pfam" id="PF07690">
    <property type="entry name" value="MFS_1"/>
    <property type="match status" value="1"/>
</dbReference>
<feature type="transmembrane region" description="Helical" evidence="7">
    <location>
        <begin position="52"/>
        <end position="70"/>
    </location>
</feature>
<comment type="caution">
    <text evidence="9">The sequence shown here is derived from an EMBL/GenBank/DDBJ whole genome shotgun (WGS) entry which is preliminary data.</text>
</comment>
<feature type="transmembrane region" description="Helical" evidence="7">
    <location>
        <begin position="442"/>
        <end position="464"/>
    </location>
</feature>
<feature type="transmembrane region" description="Helical" evidence="7">
    <location>
        <begin position="271"/>
        <end position="295"/>
    </location>
</feature>
<feature type="transmembrane region" description="Helical" evidence="7">
    <location>
        <begin position="301"/>
        <end position="324"/>
    </location>
</feature>
<dbReference type="EMBL" id="RJMB01000005">
    <property type="protein sequence ID" value="RNL85880.1"/>
    <property type="molecule type" value="Genomic_DNA"/>
</dbReference>
<dbReference type="InterPro" id="IPR036259">
    <property type="entry name" value="MFS_trans_sf"/>
</dbReference>
<gene>
    <name evidence="9" type="ORF">EFW17_07085</name>
</gene>
<dbReference type="SUPFAM" id="SSF103473">
    <property type="entry name" value="MFS general substrate transporter"/>
    <property type="match status" value="1"/>
</dbReference>
<evidence type="ECO:0000256" key="4">
    <source>
        <dbReference type="ARBA" id="ARBA00022692"/>
    </source>
</evidence>
<dbReference type="Proteomes" id="UP000269198">
    <property type="component" value="Unassembled WGS sequence"/>
</dbReference>
<evidence type="ECO:0000256" key="7">
    <source>
        <dbReference type="SAM" id="Phobius"/>
    </source>
</evidence>
<dbReference type="InterPro" id="IPR011701">
    <property type="entry name" value="MFS"/>
</dbReference>